<dbReference type="AlphaFoldDB" id="A0A1J8QCD2"/>
<feature type="domain" description="Formyl transferase N-terminal" evidence="9">
    <location>
        <begin position="78"/>
        <end position="278"/>
    </location>
</feature>
<organism evidence="10 11">
    <name type="scientific">Rhizopogon vesiculosus</name>
    <dbReference type="NCBI Taxonomy" id="180088"/>
    <lineage>
        <taxon>Eukaryota</taxon>
        <taxon>Fungi</taxon>
        <taxon>Dikarya</taxon>
        <taxon>Basidiomycota</taxon>
        <taxon>Agaricomycotina</taxon>
        <taxon>Agaricomycetes</taxon>
        <taxon>Agaricomycetidae</taxon>
        <taxon>Boletales</taxon>
        <taxon>Suillineae</taxon>
        <taxon>Rhizopogonaceae</taxon>
        <taxon>Rhizopogon</taxon>
    </lineage>
</organism>
<dbReference type="OrthoDB" id="5575075at2759"/>
<comment type="similarity">
    <text evidence="5">Belongs to the GART family.</text>
</comment>
<reference evidence="10 11" key="1">
    <citation type="submission" date="2016-03" db="EMBL/GenBank/DDBJ databases">
        <title>Comparative genomics of the ectomycorrhizal sister species Rhizopogon vinicolor and Rhizopogon vesiculosus (Basidiomycota: Boletales) reveals a divergence of the mating type B locus.</title>
        <authorList>
            <person name="Mujic A.B."/>
            <person name="Kuo A."/>
            <person name="Tritt A."/>
            <person name="Lipzen A."/>
            <person name="Chen C."/>
            <person name="Johnson J."/>
            <person name="Sharma A."/>
            <person name="Barry K."/>
            <person name="Grigoriev I.V."/>
            <person name="Spatafora J.W."/>
        </authorList>
    </citation>
    <scope>NUCLEOTIDE SEQUENCE [LARGE SCALE GENOMIC DNA]</scope>
    <source>
        <strain evidence="10 11">AM-OR11-056</strain>
    </source>
</reference>
<name>A0A1J8QCD2_9AGAM</name>
<evidence type="ECO:0000256" key="1">
    <source>
        <dbReference type="ARBA" id="ARBA00005054"/>
    </source>
</evidence>
<dbReference type="InterPro" id="IPR002376">
    <property type="entry name" value="Formyl_transf_N"/>
</dbReference>
<dbReference type="PANTHER" id="PTHR43369">
    <property type="entry name" value="PHOSPHORIBOSYLGLYCINAMIDE FORMYLTRANSFERASE"/>
    <property type="match status" value="1"/>
</dbReference>
<comment type="caution">
    <text evidence="10">The sequence shown here is derived from an EMBL/GenBank/DDBJ whole genome shotgun (WGS) entry which is preliminary data.</text>
</comment>
<dbReference type="STRING" id="180088.A0A1J8QCD2"/>
<dbReference type="PANTHER" id="PTHR43369:SF2">
    <property type="entry name" value="PHOSPHORIBOSYLGLYCINAMIDE FORMYLTRANSFERASE"/>
    <property type="match status" value="1"/>
</dbReference>
<dbReference type="GO" id="GO:0005737">
    <property type="term" value="C:cytoplasm"/>
    <property type="evidence" value="ECO:0007669"/>
    <property type="project" value="TreeGrafter"/>
</dbReference>
<dbReference type="GO" id="GO:0004644">
    <property type="term" value="F:phosphoribosylglycinamide formyltransferase activity"/>
    <property type="evidence" value="ECO:0007669"/>
    <property type="project" value="UniProtKB-EC"/>
</dbReference>
<sequence>MIWPLANFITIHDVHRDTLRKVRTRISAELIAYFKDGLYTNVATTIGYPHLGRRYVRISIEADLAQNLHNISRKPTLHTGTNLQALIDAQNTPSLPNTRIVLVLSNRKNARGLLRASNASPPIPTAHLSLPAFFKSNPGKSRDEYDLEIARLVLRAKPDAVVCAGWMHILGEGFLDVLKGARALDGEVVVLPREVPVINIHPALFGQFDGAGAVERGFEAFQKGEVDKLGVMVHRVIKEVDRGKPLIERVVEVVKGEAIDAYEERLHKVEWEVIVEATRIVLDEVKPPLSCDGV</sequence>
<comment type="pathway">
    <text evidence="1">Purine metabolism; IMP biosynthesis via de novo pathway; N(2)-formyl-N(1)-(5-phospho-D-ribosyl)glycinamide from N(1)-(5-phospho-D-ribosyl)glycinamide (10-formyl THF route): step 1/1.</text>
</comment>
<dbReference type="Pfam" id="PF00551">
    <property type="entry name" value="Formyl_trans_N"/>
    <property type="match status" value="1"/>
</dbReference>
<evidence type="ECO:0000259" key="9">
    <source>
        <dbReference type="Pfam" id="PF00551"/>
    </source>
</evidence>
<gene>
    <name evidence="10" type="ORF">AZE42_05679</name>
</gene>
<dbReference type="InterPro" id="IPR036477">
    <property type="entry name" value="Formyl_transf_N_sf"/>
</dbReference>
<evidence type="ECO:0000256" key="2">
    <source>
        <dbReference type="ARBA" id="ARBA00012254"/>
    </source>
</evidence>
<dbReference type="Gene3D" id="3.40.50.170">
    <property type="entry name" value="Formyl transferase, N-terminal domain"/>
    <property type="match status" value="1"/>
</dbReference>
<protein>
    <recommendedName>
        <fullName evidence="2">phosphoribosylglycinamide formyltransferase 1</fullName>
        <ecNumber evidence="2">2.1.2.2</ecNumber>
    </recommendedName>
    <alternativeName>
        <fullName evidence="7">5'-phosphoribosylglycinamide transformylase</fullName>
    </alternativeName>
    <alternativeName>
        <fullName evidence="6">GAR transformylase</fullName>
    </alternativeName>
</protein>
<accession>A0A1J8QCD2</accession>
<keyword evidence="3" id="KW-0808">Transferase</keyword>
<dbReference type="PROSITE" id="PS00373">
    <property type="entry name" value="GART"/>
    <property type="match status" value="1"/>
</dbReference>
<dbReference type="EMBL" id="LVVM01005143">
    <property type="protein sequence ID" value="OJA11265.1"/>
    <property type="molecule type" value="Genomic_DNA"/>
</dbReference>
<dbReference type="GO" id="GO:0006189">
    <property type="term" value="P:'de novo' IMP biosynthetic process"/>
    <property type="evidence" value="ECO:0007669"/>
    <property type="project" value="TreeGrafter"/>
</dbReference>
<comment type="catalytic activity">
    <reaction evidence="8">
        <text>N(1)-(5-phospho-beta-D-ribosyl)glycinamide + (6R)-10-formyltetrahydrofolate = N(2)-formyl-N(1)-(5-phospho-beta-D-ribosyl)glycinamide + (6S)-5,6,7,8-tetrahydrofolate + H(+)</text>
        <dbReference type="Rhea" id="RHEA:15053"/>
        <dbReference type="ChEBI" id="CHEBI:15378"/>
        <dbReference type="ChEBI" id="CHEBI:57453"/>
        <dbReference type="ChEBI" id="CHEBI:143788"/>
        <dbReference type="ChEBI" id="CHEBI:147286"/>
        <dbReference type="ChEBI" id="CHEBI:195366"/>
        <dbReference type="EC" id="2.1.2.2"/>
    </reaction>
</comment>
<evidence type="ECO:0000313" key="11">
    <source>
        <dbReference type="Proteomes" id="UP000183567"/>
    </source>
</evidence>
<evidence type="ECO:0000256" key="6">
    <source>
        <dbReference type="ARBA" id="ARBA00041324"/>
    </source>
</evidence>
<evidence type="ECO:0000256" key="8">
    <source>
        <dbReference type="ARBA" id="ARBA00047664"/>
    </source>
</evidence>
<evidence type="ECO:0000256" key="7">
    <source>
        <dbReference type="ARBA" id="ARBA00041682"/>
    </source>
</evidence>
<keyword evidence="4" id="KW-0658">Purine biosynthesis</keyword>
<dbReference type="InterPro" id="IPR001555">
    <property type="entry name" value="GART_AS"/>
</dbReference>
<keyword evidence="11" id="KW-1185">Reference proteome</keyword>
<evidence type="ECO:0000256" key="3">
    <source>
        <dbReference type="ARBA" id="ARBA00022679"/>
    </source>
</evidence>
<evidence type="ECO:0000256" key="4">
    <source>
        <dbReference type="ARBA" id="ARBA00022755"/>
    </source>
</evidence>
<evidence type="ECO:0000313" key="10">
    <source>
        <dbReference type="EMBL" id="OJA11265.1"/>
    </source>
</evidence>
<dbReference type="Proteomes" id="UP000183567">
    <property type="component" value="Unassembled WGS sequence"/>
</dbReference>
<dbReference type="EC" id="2.1.2.2" evidence="2"/>
<evidence type="ECO:0000256" key="5">
    <source>
        <dbReference type="ARBA" id="ARBA00038440"/>
    </source>
</evidence>
<proteinExistence type="inferred from homology"/>
<dbReference type="SUPFAM" id="SSF53328">
    <property type="entry name" value="Formyltransferase"/>
    <property type="match status" value="1"/>
</dbReference>